<keyword evidence="2" id="KW-0732">Signal</keyword>
<evidence type="ECO:0000313" key="4">
    <source>
        <dbReference type="EMBL" id="RLM75533.1"/>
    </source>
</evidence>
<dbReference type="PANTHER" id="PTHR33147">
    <property type="entry name" value="DEFENSIN-LIKE PROTEIN 1"/>
    <property type="match status" value="1"/>
</dbReference>
<dbReference type="SUPFAM" id="SSF57095">
    <property type="entry name" value="Scorpion toxin-like"/>
    <property type="match status" value="1"/>
</dbReference>
<dbReference type="PANTHER" id="PTHR33147:SF39">
    <property type="entry name" value="DRO1 PROTEIN-RELATED"/>
    <property type="match status" value="1"/>
</dbReference>
<dbReference type="InterPro" id="IPR036574">
    <property type="entry name" value="Scorpion_toxin-like_sf"/>
</dbReference>
<feature type="chain" id="PRO_5017944002" evidence="2">
    <location>
        <begin position="31"/>
        <end position="80"/>
    </location>
</feature>
<comment type="caution">
    <text evidence="4">The sequence shown here is derived from an EMBL/GenBank/DDBJ whole genome shotgun (WGS) entry which is preliminary data.</text>
</comment>
<organism evidence="4 5">
    <name type="scientific">Panicum miliaceum</name>
    <name type="common">Proso millet</name>
    <name type="synonym">Broomcorn millet</name>
    <dbReference type="NCBI Taxonomy" id="4540"/>
    <lineage>
        <taxon>Eukaryota</taxon>
        <taxon>Viridiplantae</taxon>
        <taxon>Streptophyta</taxon>
        <taxon>Embryophyta</taxon>
        <taxon>Tracheophyta</taxon>
        <taxon>Spermatophyta</taxon>
        <taxon>Magnoliopsida</taxon>
        <taxon>Liliopsida</taxon>
        <taxon>Poales</taxon>
        <taxon>Poaceae</taxon>
        <taxon>PACMAD clade</taxon>
        <taxon>Panicoideae</taxon>
        <taxon>Panicodae</taxon>
        <taxon>Paniceae</taxon>
        <taxon>Panicinae</taxon>
        <taxon>Panicum</taxon>
        <taxon>Panicum sect. Panicum</taxon>
    </lineage>
</organism>
<dbReference type="EMBL" id="PQIB02000013">
    <property type="protein sequence ID" value="RLM75533.1"/>
    <property type="molecule type" value="Genomic_DNA"/>
</dbReference>
<dbReference type="AlphaFoldDB" id="A0A3L6QD34"/>
<evidence type="ECO:0000313" key="5">
    <source>
        <dbReference type="Proteomes" id="UP000275267"/>
    </source>
</evidence>
<evidence type="ECO:0000256" key="1">
    <source>
        <dbReference type="ARBA" id="ARBA00023157"/>
    </source>
</evidence>
<evidence type="ECO:0000259" key="3">
    <source>
        <dbReference type="SMART" id="SM00505"/>
    </source>
</evidence>
<gene>
    <name evidence="4" type="ORF">C2845_PM15G20810</name>
</gene>
<proteinExistence type="predicted"/>
<evidence type="ECO:0000256" key="2">
    <source>
        <dbReference type="SAM" id="SignalP"/>
    </source>
</evidence>
<dbReference type="InterPro" id="IPR003614">
    <property type="entry name" value="Knottins"/>
</dbReference>
<keyword evidence="5" id="KW-1185">Reference proteome</keyword>
<sequence>MDPSRKRLPAATFLLLLLVVATEMGAPVQAGDCLVFNAKWCGPCLKWRECADACVRRNEGFTGGRCRGFLPPYCFCKKPC</sequence>
<name>A0A3L6QD34_PANMI</name>
<feature type="signal peptide" evidence="2">
    <location>
        <begin position="1"/>
        <end position="30"/>
    </location>
</feature>
<accession>A0A3L6QD34</accession>
<dbReference type="OrthoDB" id="683455at2759"/>
<dbReference type="Gene3D" id="3.30.30.10">
    <property type="entry name" value="Knottin, scorpion toxin-like"/>
    <property type="match status" value="1"/>
</dbReference>
<dbReference type="SMART" id="SM00505">
    <property type="entry name" value="Knot1"/>
    <property type="match status" value="1"/>
</dbReference>
<dbReference type="GO" id="GO:0006952">
    <property type="term" value="P:defense response"/>
    <property type="evidence" value="ECO:0007669"/>
    <property type="project" value="InterPro"/>
</dbReference>
<keyword evidence="1" id="KW-1015">Disulfide bond</keyword>
<dbReference type="Pfam" id="PF00304">
    <property type="entry name" value="Gamma-thionin"/>
    <property type="match status" value="1"/>
</dbReference>
<feature type="domain" description="Knottins-like" evidence="3">
    <location>
        <begin position="32"/>
        <end position="80"/>
    </location>
</feature>
<protein>
    <submittedName>
        <fullName evidence="4">Defensin Ec-AMP-D2-like</fullName>
    </submittedName>
</protein>
<dbReference type="Proteomes" id="UP000275267">
    <property type="component" value="Unassembled WGS sequence"/>
</dbReference>
<reference evidence="5" key="1">
    <citation type="journal article" date="2019" name="Nat. Commun.">
        <title>The genome of broomcorn millet.</title>
        <authorList>
            <person name="Zou C."/>
            <person name="Miki D."/>
            <person name="Li D."/>
            <person name="Tang Q."/>
            <person name="Xiao L."/>
            <person name="Rajput S."/>
            <person name="Deng P."/>
            <person name="Jia W."/>
            <person name="Huang R."/>
            <person name="Zhang M."/>
            <person name="Sun Y."/>
            <person name="Hu J."/>
            <person name="Fu X."/>
            <person name="Schnable P.S."/>
            <person name="Li F."/>
            <person name="Zhang H."/>
            <person name="Feng B."/>
            <person name="Zhu X."/>
            <person name="Liu R."/>
            <person name="Schnable J.C."/>
            <person name="Zhu J.-K."/>
            <person name="Zhang H."/>
        </authorList>
    </citation>
    <scope>NUCLEOTIDE SEQUENCE [LARGE SCALE GENOMIC DNA]</scope>
</reference>